<feature type="region of interest" description="Disordered" evidence="1">
    <location>
        <begin position="1"/>
        <end position="45"/>
    </location>
</feature>
<gene>
    <name evidence="2" type="ORF">SPIL2461_LOCUS7746</name>
</gene>
<dbReference type="Proteomes" id="UP000649617">
    <property type="component" value="Unassembled WGS sequence"/>
</dbReference>
<feature type="non-terminal residue" evidence="2">
    <location>
        <position position="1"/>
    </location>
</feature>
<evidence type="ECO:0000313" key="2">
    <source>
        <dbReference type="EMBL" id="CAE7332458.1"/>
    </source>
</evidence>
<comment type="caution">
    <text evidence="2">The sequence shown here is derived from an EMBL/GenBank/DDBJ whole genome shotgun (WGS) entry which is preliminary data.</text>
</comment>
<organism evidence="2 3">
    <name type="scientific">Symbiodinium pilosum</name>
    <name type="common">Dinoflagellate</name>
    <dbReference type="NCBI Taxonomy" id="2952"/>
    <lineage>
        <taxon>Eukaryota</taxon>
        <taxon>Sar</taxon>
        <taxon>Alveolata</taxon>
        <taxon>Dinophyceae</taxon>
        <taxon>Suessiales</taxon>
        <taxon>Symbiodiniaceae</taxon>
        <taxon>Symbiodinium</taxon>
    </lineage>
</organism>
<dbReference type="EMBL" id="CAJNIZ010012291">
    <property type="protein sequence ID" value="CAE7332458.1"/>
    <property type="molecule type" value="Genomic_DNA"/>
</dbReference>
<name>A0A812P3Q0_SYMPI</name>
<dbReference type="OrthoDB" id="415450at2759"/>
<evidence type="ECO:0000256" key="1">
    <source>
        <dbReference type="SAM" id="MobiDB-lite"/>
    </source>
</evidence>
<keyword evidence="3" id="KW-1185">Reference proteome</keyword>
<evidence type="ECO:0000313" key="3">
    <source>
        <dbReference type="Proteomes" id="UP000649617"/>
    </source>
</evidence>
<sequence length="203" mass="23105">MFEGDDFVGADAAVSPAAQPKAKSQGRKRHAAGERKDLPNTGDNSCFAELCEEPRLAKKAGETATLCASCATLSKAQEVMAEYEVNNPDDSKFNKKHVTQWGTFEKRRKVGRSRKGCKPYEFKQWLKRGANEMGWTDTESKNQWKKWLASNVDRDTKGLDDQLRLWIPVIEEKRWVDEKAKEWELEEGGDVEKDFAFKGDLKN</sequence>
<proteinExistence type="predicted"/>
<reference evidence="2" key="1">
    <citation type="submission" date="2021-02" db="EMBL/GenBank/DDBJ databases">
        <authorList>
            <person name="Dougan E. K."/>
            <person name="Rhodes N."/>
            <person name="Thang M."/>
            <person name="Chan C."/>
        </authorList>
    </citation>
    <scope>NUCLEOTIDE SEQUENCE</scope>
</reference>
<dbReference type="AlphaFoldDB" id="A0A812P3Q0"/>
<accession>A0A812P3Q0</accession>
<protein>
    <submittedName>
        <fullName evidence="2">Uncharacterized protein</fullName>
    </submittedName>
</protein>